<organism evidence="1 2">
    <name type="scientific">Heterobasidion irregulare (strain TC 32-1)</name>
    <dbReference type="NCBI Taxonomy" id="747525"/>
    <lineage>
        <taxon>Eukaryota</taxon>
        <taxon>Fungi</taxon>
        <taxon>Dikarya</taxon>
        <taxon>Basidiomycota</taxon>
        <taxon>Agaricomycotina</taxon>
        <taxon>Agaricomycetes</taxon>
        <taxon>Russulales</taxon>
        <taxon>Bondarzewiaceae</taxon>
        <taxon>Heterobasidion</taxon>
        <taxon>Heterobasidion annosum species complex</taxon>
    </lineage>
</organism>
<dbReference type="HOGENOM" id="CLU_1656303_0_0_1"/>
<gene>
    <name evidence="1" type="ORF">HETIRDRAFT_104381</name>
</gene>
<dbReference type="Proteomes" id="UP000030671">
    <property type="component" value="Unassembled WGS sequence"/>
</dbReference>
<dbReference type="GeneID" id="20665995"/>
<accession>W4JZV3</accession>
<dbReference type="EMBL" id="KI925461">
    <property type="protein sequence ID" value="ETW79077.1"/>
    <property type="molecule type" value="Genomic_DNA"/>
</dbReference>
<dbReference type="OrthoDB" id="107110at2759"/>
<sequence length="160" mass="18127">MQPDRWRNQTNRTVLIDTLLSFVQNTHLNVGDRAEVVGRALLTEAYDRAIIAEHPALEWDATHPRYHFSVYGCSNTVYKGILEEENRKYAALLSSGNTFHDHGRQTEEQLAEVWRMKPSWSAAMGSYHWVEGADIISNVLDEGDGVAISQYPGYEDENSG</sequence>
<dbReference type="InParanoid" id="W4JZV3"/>
<dbReference type="RefSeq" id="XP_009549346.1">
    <property type="nucleotide sequence ID" value="XM_009551051.1"/>
</dbReference>
<dbReference type="KEGG" id="hir:HETIRDRAFT_104381"/>
<evidence type="ECO:0000313" key="1">
    <source>
        <dbReference type="EMBL" id="ETW79077.1"/>
    </source>
</evidence>
<dbReference type="STRING" id="747525.W4JZV3"/>
<evidence type="ECO:0000313" key="2">
    <source>
        <dbReference type="Proteomes" id="UP000030671"/>
    </source>
</evidence>
<protein>
    <submittedName>
        <fullName evidence="1">Uncharacterized protein</fullName>
    </submittedName>
</protein>
<reference evidence="1 2" key="1">
    <citation type="journal article" date="2012" name="New Phytol.">
        <title>Insight into trade-off between wood decay and parasitism from the genome of a fungal forest pathogen.</title>
        <authorList>
            <person name="Olson A."/>
            <person name="Aerts A."/>
            <person name="Asiegbu F."/>
            <person name="Belbahri L."/>
            <person name="Bouzid O."/>
            <person name="Broberg A."/>
            <person name="Canback B."/>
            <person name="Coutinho P.M."/>
            <person name="Cullen D."/>
            <person name="Dalman K."/>
            <person name="Deflorio G."/>
            <person name="van Diepen L.T."/>
            <person name="Dunand C."/>
            <person name="Duplessis S."/>
            <person name="Durling M."/>
            <person name="Gonthier P."/>
            <person name="Grimwood J."/>
            <person name="Fossdal C.G."/>
            <person name="Hansson D."/>
            <person name="Henrissat B."/>
            <person name="Hietala A."/>
            <person name="Himmelstrand K."/>
            <person name="Hoffmeister D."/>
            <person name="Hogberg N."/>
            <person name="James T.Y."/>
            <person name="Karlsson M."/>
            <person name="Kohler A."/>
            <person name="Kues U."/>
            <person name="Lee Y.H."/>
            <person name="Lin Y.C."/>
            <person name="Lind M."/>
            <person name="Lindquist E."/>
            <person name="Lombard V."/>
            <person name="Lucas S."/>
            <person name="Lunden K."/>
            <person name="Morin E."/>
            <person name="Murat C."/>
            <person name="Park J."/>
            <person name="Raffaello T."/>
            <person name="Rouze P."/>
            <person name="Salamov A."/>
            <person name="Schmutz J."/>
            <person name="Solheim H."/>
            <person name="Stahlberg J."/>
            <person name="Velez H."/>
            <person name="de Vries R.P."/>
            <person name="Wiebenga A."/>
            <person name="Woodward S."/>
            <person name="Yakovlev I."/>
            <person name="Garbelotto M."/>
            <person name="Martin F."/>
            <person name="Grigoriev I.V."/>
            <person name="Stenlid J."/>
        </authorList>
    </citation>
    <scope>NUCLEOTIDE SEQUENCE [LARGE SCALE GENOMIC DNA]</scope>
    <source>
        <strain evidence="1 2">TC 32-1</strain>
    </source>
</reference>
<proteinExistence type="predicted"/>
<dbReference type="AlphaFoldDB" id="W4JZV3"/>
<feature type="non-terminal residue" evidence="1">
    <location>
        <position position="160"/>
    </location>
</feature>
<keyword evidence="2" id="KW-1185">Reference proteome</keyword>
<name>W4JZV3_HETIT</name>